<organism evidence="2 3">
    <name type="scientific">Globodera pallida</name>
    <name type="common">Potato cyst nematode worm</name>
    <name type="synonym">Heterodera pallida</name>
    <dbReference type="NCBI Taxonomy" id="36090"/>
    <lineage>
        <taxon>Eukaryota</taxon>
        <taxon>Metazoa</taxon>
        <taxon>Ecdysozoa</taxon>
        <taxon>Nematoda</taxon>
        <taxon>Chromadorea</taxon>
        <taxon>Rhabditida</taxon>
        <taxon>Tylenchina</taxon>
        <taxon>Tylenchomorpha</taxon>
        <taxon>Tylenchoidea</taxon>
        <taxon>Heteroderidae</taxon>
        <taxon>Heteroderinae</taxon>
        <taxon>Globodera</taxon>
    </lineage>
</organism>
<feature type="compositionally biased region" description="Low complexity" evidence="1">
    <location>
        <begin position="66"/>
        <end position="79"/>
    </location>
</feature>
<dbReference type="Proteomes" id="UP000050741">
    <property type="component" value="Unassembled WGS sequence"/>
</dbReference>
<feature type="compositionally biased region" description="Polar residues" evidence="1">
    <location>
        <begin position="22"/>
        <end position="49"/>
    </location>
</feature>
<accession>A0A183BUH1</accession>
<evidence type="ECO:0000256" key="1">
    <source>
        <dbReference type="SAM" id="MobiDB-lite"/>
    </source>
</evidence>
<dbReference type="WBParaSite" id="GPLIN_000425700">
    <property type="protein sequence ID" value="GPLIN_000425700"/>
    <property type="gene ID" value="GPLIN_000425700"/>
</dbReference>
<feature type="compositionally biased region" description="Polar residues" evidence="1">
    <location>
        <begin position="1"/>
        <end position="15"/>
    </location>
</feature>
<protein>
    <submittedName>
        <fullName evidence="3">Ovule protein</fullName>
    </submittedName>
</protein>
<keyword evidence="2" id="KW-1185">Reference proteome</keyword>
<evidence type="ECO:0000313" key="2">
    <source>
        <dbReference type="Proteomes" id="UP000050741"/>
    </source>
</evidence>
<reference evidence="3" key="3">
    <citation type="submission" date="2016-06" db="UniProtKB">
        <authorList>
            <consortium name="WormBaseParasite"/>
        </authorList>
    </citation>
    <scope>IDENTIFICATION</scope>
</reference>
<dbReference type="AlphaFoldDB" id="A0A183BUH1"/>
<feature type="compositionally biased region" description="Polar residues" evidence="1">
    <location>
        <begin position="80"/>
        <end position="94"/>
    </location>
</feature>
<name>A0A183BUH1_GLOPA</name>
<proteinExistence type="predicted"/>
<feature type="region of interest" description="Disordered" evidence="1">
    <location>
        <begin position="65"/>
        <end position="97"/>
    </location>
</feature>
<evidence type="ECO:0000313" key="3">
    <source>
        <dbReference type="WBParaSite" id="GPLIN_000425700"/>
    </source>
</evidence>
<feature type="region of interest" description="Disordered" evidence="1">
    <location>
        <begin position="1"/>
        <end position="49"/>
    </location>
</feature>
<reference evidence="2" key="2">
    <citation type="submission" date="2014-05" db="EMBL/GenBank/DDBJ databases">
        <title>The genome and life-stage specific transcriptomes of Globodera pallida elucidate key aspects of plant parasitism by a cyst nematode.</title>
        <authorList>
            <person name="Cotton J.A."/>
            <person name="Lilley C.J."/>
            <person name="Jones L.M."/>
            <person name="Kikuchi T."/>
            <person name="Reid A.J."/>
            <person name="Thorpe P."/>
            <person name="Tsai I.J."/>
            <person name="Beasley H."/>
            <person name="Blok V."/>
            <person name="Cock P.J.A."/>
            <person name="Van den Akker S.E."/>
            <person name="Holroyd N."/>
            <person name="Hunt M."/>
            <person name="Mantelin S."/>
            <person name="Naghra H."/>
            <person name="Pain A."/>
            <person name="Palomares-Rius J.E."/>
            <person name="Zarowiecki M."/>
            <person name="Berriman M."/>
            <person name="Jones J.T."/>
            <person name="Urwin P.E."/>
        </authorList>
    </citation>
    <scope>NUCLEOTIDE SEQUENCE [LARGE SCALE GENOMIC DNA]</scope>
    <source>
        <strain evidence="2">Lindley</strain>
    </source>
</reference>
<reference evidence="2" key="1">
    <citation type="submission" date="2013-12" db="EMBL/GenBank/DDBJ databases">
        <authorList>
            <person name="Aslett M."/>
        </authorList>
    </citation>
    <scope>NUCLEOTIDE SEQUENCE [LARGE SCALE GENOMIC DNA]</scope>
    <source>
        <strain evidence="2">Lindley</strain>
    </source>
</reference>
<sequence length="115" mass="12291">MPSQQAPPVQDTSSVPAFPNHPFNQSTQLPSTNFGPSQTETHSSDWSWENAQNVEGTLYSMFNTRKSSSSKSASKGQSSNFTSGNPDSSTSASLSHYGGAMPYQQALLAGGRQCR</sequence>